<protein>
    <submittedName>
        <fullName evidence="2">DUF1049 domain-containing protein</fullName>
    </submittedName>
</protein>
<accession>A0A9X1NQW6</accession>
<keyword evidence="1" id="KW-1133">Transmembrane helix</keyword>
<proteinExistence type="predicted"/>
<dbReference type="Proteomes" id="UP001139089">
    <property type="component" value="Unassembled WGS sequence"/>
</dbReference>
<keyword evidence="1" id="KW-0812">Transmembrane</keyword>
<dbReference type="RefSeq" id="WP_231812848.1">
    <property type="nucleotide sequence ID" value="NZ_JAJOZR010000003.1"/>
</dbReference>
<keyword evidence="3" id="KW-1185">Reference proteome</keyword>
<feature type="transmembrane region" description="Helical" evidence="1">
    <location>
        <begin position="50"/>
        <end position="70"/>
    </location>
</feature>
<evidence type="ECO:0000313" key="2">
    <source>
        <dbReference type="EMBL" id="MCD7108680.1"/>
    </source>
</evidence>
<dbReference type="AlphaFoldDB" id="A0A9X1NQW6"/>
<name>A0A9X1NQW6_9HYPH</name>
<evidence type="ECO:0000256" key="1">
    <source>
        <dbReference type="SAM" id="Phobius"/>
    </source>
</evidence>
<comment type="caution">
    <text evidence="2">The sequence shown here is derived from an EMBL/GenBank/DDBJ whole genome shotgun (WGS) entry which is preliminary data.</text>
</comment>
<sequence>MLRKILNIVVLVPLGIVLVVLCVANRQTVTLGFNPFDPSDTVLAISGPFFVFLFLAVILGLVIGAAAVWFGQGKYRKRSRVEAQEALKWHTEAEKRRLQQEAIVSAQAANAVTDRPSFQGSTPTMIAAQQK</sequence>
<evidence type="ECO:0000313" key="3">
    <source>
        <dbReference type="Proteomes" id="UP001139089"/>
    </source>
</evidence>
<dbReference type="EMBL" id="JAJOZR010000003">
    <property type="protein sequence ID" value="MCD7108680.1"/>
    <property type="molecule type" value="Genomic_DNA"/>
</dbReference>
<reference evidence="2" key="1">
    <citation type="submission" date="2021-12" db="EMBL/GenBank/DDBJ databases">
        <authorList>
            <person name="Li Y."/>
        </authorList>
    </citation>
    <scope>NUCLEOTIDE SEQUENCE</scope>
    <source>
        <strain evidence="2">DKSPLA3</strain>
    </source>
</reference>
<organism evidence="2 3">
    <name type="scientific">Rhizobium quercicola</name>
    <dbReference type="NCBI Taxonomy" id="2901226"/>
    <lineage>
        <taxon>Bacteria</taxon>
        <taxon>Pseudomonadati</taxon>
        <taxon>Pseudomonadota</taxon>
        <taxon>Alphaproteobacteria</taxon>
        <taxon>Hyphomicrobiales</taxon>
        <taxon>Rhizobiaceae</taxon>
        <taxon>Rhizobium/Agrobacterium group</taxon>
        <taxon>Rhizobium</taxon>
    </lineage>
</organism>
<keyword evidence="1" id="KW-0472">Membrane</keyword>
<gene>
    <name evidence="2" type="ORF">LRX75_06455</name>
</gene>